<dbReference type="Gene3D" id="3.40.50.300">
    <property type="entry name" value="P-loop containing nucleotide triphosphate hydrolases"/>
    <property type="match status" value="1"/>
</dbReference>
<name>A0ABW0M574_9BURK</name>
<dbReference type="InterPro" id="IPR005225">
    <property type="entry name" value="Small_GTP-bd"/>
</dbReference>
<sequence>MMTKQALKIVISGPVGAGKTSLITTLTDAYCISTEARSSEQIGKTHTTVGLDFGVLQIGGQTIHLCGTPGQARFDFMWDILCQGTLGLVLMVAANRPQDFPHARRILEFITSRKPLPFVIGVTKSELEDAWQTEDVAAYFELEMNQVIALNATQLAGSRAVIASLLRLLQTVSPVEA</sequence>
<dbReference type="EMBL" id="JBHSMT010000008">
    <property type="protein sequence ID" value="MFC5473148.1"/>
    <property type="molecule type" value="Genomic_DNA"/>
</dbReference>
<evidence type="ECO:0000256" key="3">
    <source>
        <dbReference type="ARBA" id="ARBA00022801"/>
    </source>
</evidence>
<dbReference type="Pfam" id="PF03029">
    <property type="entry name" value="ATP_bind_1"/>
    <property type="match status" value="1"/>
</dbReference>
<keyword evidence="3" id="KW-0378">Hydrolase</keyword>
<dbReference type="PANTHER" id="PTHR42708">
    <property type="entry name" value="ATP/GTP-BINDING PROTEIN-RELATED"/>
    <property type="match status" value="1"/>
</dbReference>
<reference evidence="6" key="1">
    <citation type="journal article" date="2019" name="Int. J. Syst. Evol. Microbiol.">
        <title>The Global Catalogue of Microorganisms (GCM) 10K type strain sequencing project: providing services to taxonomists for standard genome sequencing and annotation.</title>
        <authorList>
            <consortium name="The Broad Institute Genomics Platform"/>
            <consortium name="The Broad Institute Genome Sequencing Center for Infectious Disease"/>
            <person name="Wu L."/>
            <person name="Ma J."/>
        </authorList>
    </citation>
    <scope>NUCLEOTIDE SEQUENCE [LARGE SCALE GENOMIC DNA]</scope>
    <source>
        <strain evidence="6">JCM 17066</strain>
    </source>
</reference>
<evidence type="ECO:0000256" key="2">
    <source>
        <dbReference type="ARBA" id="ARBA00022741"/>
    </source>
</evidence>
<dbReference type="RefSeq" id="WP_378995268.1">
    <property type="nucleotide sequence ID" value="NZ_JBHSMT010000008.1"/>
</dbReference>
<accession>A0ABW0M574</accession>
<dbReference type="SUPFAM" id="SSF52540">
    <property type="entry name" value="P-loop containing nucleoside triphosphate hydrolases"/>
    <property type="match status" value="1"/>
</dbReference>
<dbReference type="PANTHER" id="PTHR42708:SF1">
    <property type="entry name" value="GLIDING MOTILITY PROTEIN MGLA"/>
    <property type="match status" value="1"/>
</dbReference>
<dbReference type="InterPro" id="IPR004130">
    <property type="entry name" value="Gpn"/>
</dbReference>
<evidence type="ECO:0000313" key="6">
    <source>
        <dbReference type="Proteomes" id="UP001596045"/>
    </source>
</evidence>
<keyword evidence="4" id="KW-0342">GTP-binding</keyword>
<comment type="similarity">
    <text evidence="1">Belongs to the GPN-loop GTPase family.</text>
</comment>
<evidence type="ECO:0000313" key="5">
    <source>
        <dbReference type="EMBL" id="MFC5473148.1"/>
    </source>
</evidence>
<organism evidence="5 6">
    <name type="scientific">Paraherbaspirillum soli</name>
    <dbReference type="NCBI Taxonomy" id="631222"/>
    <lineage>
        <taxon>Bacteria</taxon>
        <taxon>Pseudomonadati</taxon>
        <taxon>Pseudomonadota</taxon>
        <taxon>Betaproteobacteria</taxon>
        <taxon>Burkholderiales</taxon>
        <taxon>Oxalobacteraceae</taxon>
        <taxon>Paraherbaspirillum</taxon>
    </lineage>
</organism>
<evidence type="ECO:0000256" key="4">
    <source>
        <dbReference type="ARBA" id="ARBA00023134"/>
    </source>
</evidence>
<dbReference type="InterPro" id="IPR052705">
    <property type="entry name" value="Gliding_Motility_GTPase"/>
</dbReference>
<keyword evidence="6" id="KW-1185">Reference proteome</keyword>
<protein>
    <submittedName>
        <fullName evidence="5">ATP/GTP-binding protein</fullName>
    </submittedName>
</protein>
<gene>
    <name evidence="5" type="ORF">ACFPM8_04185</name>
</gene>
<dbReference type="Proteomes" id="UP001596045">
    <property type="component" value="Unassembled WGS sequence"/>
</dbReference>
<comment type="caution">
    <text evidence="5">The sequence shown here is derived from an EMBL/GenBank/DDBJ whole genome shotgun (WGS) entry which is preliminary data.</text>
</comment>
<keyword evidence="2" id="KW-0547">Nucleotide-binding</keyword>
<proteinExistence type="inferred from homology"/>
<dbReference type="NCBIfam" id="TIGR00231">
    <property type="entry name" value="small_GTP"/>
    <property type="match status" value="1"/>
</dbReference>
<dbReference type="CDD" id="cd00882">
    <property type="entry name" value="Ras_like_GTPase"/>
    <property type="match status" value="1"/>
</dbReference>
<dbReference type="InterPro" id="IPR027417">
    <property type="entry name" value="P-loop_NTPase"/>
</dbReference>
<evidence type="ECO:0000256" key="1">
    <source>
        <dbReference type="ARBA" id="ARBA00005290"/>
    </source>
</evidence>